<feature type="domain" description="CMP/dCMP-type deaminase" evidence="19">
    <location>
        <begin position="1"/>
        <end position="122"/>
    </location>
</feature>
<evidence type="ECO:0000256" key="9">
    <source>
        <dbReference type="ARBA" id="ARBA00022833"/>
    </source>
</evidence>
<proteinExistence type="inferred from homology"/>
<dbReference type="EMBL" id="SRMQ01000001">
    <property type="protein sequence ID" value="TGJ77827.1"/>
    <property type="molecule type" value="Genomic_DNA"/>
</dbReference>
<dbReference type="FunFam" id="3.40.140.10:FF:000025">
    <property type="entry name" value="Riboflavin biosynthesis protein RibD"/>
    <property type="match status" value="1"/>
</dbReference>
<comment type="catalytic activity">
    <reaction evidence="13 15">
        <text>5-amino-6-(5-phospho-D-ribitylamino)uracil + NADP(+) = 5-amino-6-(5-phospho-D-ribosylamino)uracil + NADPH + H(+)</text>
        <dbReference type="Rhea" id="RHEA:17845"/>
        <dbReference type="ChEBI" id="CHEBI:15378"/>
        <dbReference type="ChEBI" id="CHEBI:57783"/>
        <dbReference type="ChEBI" id="CHEBI:58349"/>
        <dbReference type="ChEBI" id="CHEBI:58421"/>
        <dbReference type="ChEBI" id="CHEBI:58453"/>
        <dbReference type="EC" id="1.1.1.193"/>
    </reaction>
</comment>
<dbReference type="Gene3D" id="3.40.140.10">
    <property type="entry name" value="Cytidine Deaminase, domain 2"/>
    <property type="match status" value="1"/>
</dbReference>
<keyword evidence="21" id="KW-1185">Reference proteome</keyword>
<feature type="binding site" evidence="17">
    <location>
        <begin position="296"/>
        <end position="302"/>
    </location>
    <ligand>
        <name>NADP(+)</name>
        <dbReference type="ChEBI" id="CHEBI:58349"/>
    </ligand>
</feature>
<comment type="pathway">
    <text evidence="2 15">Cofactor biosynthesis; riboflavin biosynthesis; 5-amino-6-(D-ribitylamino)uracil from GTP: step 2/4.</text>
</comment>
<keyword evidence="6 15" id="KW-0686">Riboflavin biosynthesis</keyword>
<evidence type="ECO:0000256" key="12">
    <source>
        <dbReference type="ARBA" id="ARBA00023268"/>
    </source>
</evidence>
<feature type="binding site" evidence="17">
    <location>
        <position position="183"/>
    </location>
    <ligand>
        <name>substrate</name>
    </ligand>
</feature>
<comment type="cofactor">
    <cofactor evidence="15 18">
        <name>Zn(2+)</name>
        <dbReference type="ChEBI" id="CHEBI:29105"/>
    </cofactor>
    <text evidence="15 18">Binds 1 zinc ion.</text>
</comment>
<dbReference type="GO" id="GO:0050661">
    <property type="term" value="F:NADP binding"/>
    <property type="evidence" value="ECO:0007669"/>
    <property type="project" value="InterPro"/>
</dbReference>
<evidence type="ECO:0000256" key="18">
    <source>
        <dbReference type="PIRSR" id="PIRSR006769-3"/>
    </source>
</evidence>
<feature type="binding site" evidence="18">
    <location>
        <position position="74"/>
    </location>
    <ligand>
        <name>Zn(2+)</name>
        <dbReference type="ChEBI" id="CHEBI:29105"/>
        <note>catalytic</note>
    </ligand>
</feature>
<accession>A0A4Z0Y4M3</accession>
<keyword evidence="12" id="KW-0511">Multifunctional enzyme</keyword>
<dbReference type="EC" id="1.1.1.193" evidence="15"/>
<feature type="binding site" evidence="17">
    <location>
        <position position="203"/>
    </location>
    <ligand>
        <name>substrate</name>
    </ligand>
</feature>
<comment type="caution">
    <text evidence="20">The sequence shown here is derived from an EMBL/GenBank/DDBJ whole genome shotgun (WGS) entry which is preliminary data.</text>
</comment>
<dbReference type="InterPro" id="IPR002125">
    <property type="entry name" value="CMP_dCMP_dom"/>
</dbReference>
<evidence type="ECO:0000313" key="21">
    <source>
        <dbReference type="Proteomes" id="UP000297714"/>
    </source>
</evidence>
<dbReference type="InterPro" id="IPR016192">
    <property type="entry name" value="APOBEC/CMP_deaminase_Zn-bd"/>
</dbReference>
<dbReference type="NCBIfam" id="TIGR00227">
    <property type="entry name" value="ribD_Cterm"/>
    <property type="match status" value="1"/>
</dbReference>
<dbReference type="InterPro" id="IPR004794">
    <property type="entry name" value="Eubact_RibD"/>
</dbReference>
<evidence type="ECO:0000259" key="19">
    <source>
        <dbReference type="PROSITE" id="PS51747"/>
    </source>
</evidence>
<dbReference type="Gene3D" id="3.40.430.10">
    <property type="entry name" value="Dihydrofolate Reductase, subunit A"/>
    <property type="match status" value="1"/>
</dbReference>
<dbReference type="InterPro" id="IPR002734">
    <property type="entry name" value="RibDG_C"/>
</dbReference>
<evidence type="ECO:0000256" key="2">
    <source>
        <dbReference type="ARBA" id="ARBA00004882"/>
    </source>
</evidence>
<feature type="binding site" evidence="17">
    <location>
        <position position="199"/>
    </location>
    <ligand>
        <name>NADP(+)</name>
        <dbReference type="ChEBI" id="CHEBI:58349"/>
    </ligand>
</feature>
<dbReference type="OrthoDB" id="9800865at2"/>
<comment type="pathway">
    <text evidence="3 15">Cofactor biosynthesis; riboflavin biosynthesis; 5-amino-6-(D-ribitylamino)uracil from GTP: step 3/4.</text>
</comment>
<dbReference type="NCBIfam" id="TIGR00326">
    <property type="entry name" value="eubact_ribD"/>
    <property type="match status" value="1"/>
</dbReference>
<dbReference type="PROSITE" id="PS00903">
    <property type="entry name" value="CYT_DCMP_DEAMINASES_1"/>
    <property type="match status" value="1"/>
</dbReference>
<comment type="catalytic activity">
    <reaction evidence="14 15">
        <text>2,5-diamino-6-hydroxy-4-(5-phosphoribosylamino)-pyrimidine + H2O + H(+) = 5-amino-6-(5-phospho-D-ribosylamino)uracil + NH4(+)</text>
        <dbReference type="Rhea" id="RHEA:21868"/>
        <dbReference type="ChEBI" id="CHEBI:15377"/>
        <dbReference type="ChEBI" id="CHEBI:15378"/>
        <dbReference type="ChEBI" id="CHEBI:28938"/>
        <dbReference type="ChEBI" id="CHEBI:58453"/>
        <dbReference type="ChEBI" id="CHEBI:58614"/>
        <dbReference type="EC" id="3.5.4.26"/>
    </reaction>
</comment>
<keyword evidence="9 15" id="KW-0862">Zinc</keyword>
<feature type="binding site" evidence="17">
    <location>
        <position position="206"/>
    </location>
    <ligand>
        <name>substrate</name>
    </ligand>
</feature>
<keyword evidence="8 15" id="KW-0378">Hydrolase</keyword>
<comment type="similarity">
    <text evidence="4 15">In the N-terminal section; belongs to the cytidine and deoxycytidylate deaminase family.</text>
</comment>
<evidence type="ECO:0000256" key="3">
    <source>
        <dbReference type="ARBA" id="ARBA00004910"/>
    </source>
</evidence>
<dbReference type="InterPro" id="IPR016193">
    <property type="entry name" value="Cytidine_deaminase-like"/>
</dbReference>
<feature type="binding site" evidence="18">
    <location>
        <position position="49"/>
    </location>
    <ligand>
        <name>Zn(2+)</name>
        <dbReference type="ChEBI" id="CHEBI:29105"/>
        <note>catalytic</note>
    </ligand>
</feature>
<feature type="binding site" evidence="17">
    <location>
        <position position="222"/>
    </location>
    <ligand>
        <name>NADP(+)</name>
        <dbReference type="ChEBI" id="CHEBI:58349"/>
    </ligand>
</feature>
<gene>
    <name evidence="20" type="primary">ribD</name>
    <name evidence="20" type="ORF">CAGA_02310</name>
</gene>
<evidence type="ECO:0000256" key="17">
    <source>
        <dbReference type="PIRSR" id="PIRSR006769-2"/>
    </source>
</evidence>
<dbReference type="AlphaFoldDB" id="A0A4Z0Y4M3"/>
<organism evidence="20 21">
    <name type="scientific">Caproiciproducens galactitolivorans</name>
    <dbReference type="NCBI Taxonomy" id="642589"/>
    <lineage>
        <taxon>Bacteria</taxon>
        <taxon>Bacillati</taxon>
        <taxon>Bacillota</taxon>
        <taxon>Clostridia</taxon>
        <taxon>Eubacteriales</taxon>
        <taxon>Acutalibacteraceae</taxon>
        <taxon>Caproiciproducens</taxon>
    </lineage>
</organism>
<dbReference type="Pfam" id="PF01872">
    <property type="entry name" value="RibD_C"/>
    <property type="match status" value="1"/>
</dbReference>
<dbReference type="InterPro" id="IPR024072">
    <property type="entry name" value="DHFR-like_dom_sf"/>
</dbReference>
<evidence type="ECO:0000256" key="6">
    <source>
        <dbReference type="ARBA" id="ARBA00022619"/>
    </source>
</evidence>
<dbReference type="GO" id="GO:0008270">
    <property type="term" value="F:zinc ion binding"/>
    <property type="evidence" value="ECO:0007669"/>
    <property type="project" value="InterPro"/>
</dbReference>
<feature type="binding site" evidence="17">
    <location>
        <position position="294"/>
    </location>
    <ligand>
        <name>substrate</name>
    </ligand>
</feature>
<feature type="active site" description="Proton donor" evidence="16">
    <location>
        <position position="51"/>
    </location>
</feature>
<dbReference type="PROSITE" id="PS51747">
    <property type="entry name" value="CYT_DCMP_DEAMINASES_2"/>
    <property type="match status" value="1"/>
</dbReference>
<evidence type="ECO:0000256" key="8">
    <source>
        <dbReference type="ARBA" id="ARBA00022801"/>
    </source>
</evidence>
<dbReference type="EC" id="3.5.4.26" evidence="15"/>
<evidence type="ECO:0000256" key="10">
    <source>
        <dbReference type="ARBA" id="ARBA00022857"/>
    </source>
</evidence>
<feature type="binding site" evidence="17">
    <location>
        <position position="167"/>
    </location>
    <ligand>
        <name>substrate</name>
    </ligand>
</feature>
<evidence type="ECO:0000256" key="16">
    <source>
        <dbReference type="PIRSR" id="PIRSR006769-1"/>
    </source>
</evidence>
<evidence type="ECO:0000256" key="5">
    <source>
        <dbReference type="ARBA" id="ARBA00007417"/>
    </source>
</evidence>
<sequence>MDIKYMHRALRLAKRGAGYTNPNPLVGAVLVRDDRIIGEGYHEAYGANHAEINAILHATEEVSGADLYVTLEPCSHYGKTPPCAQTILEKGIKRVIVAAEDPNPLVSGRGIAMLRENGVEVITGVLEKESRKLNEIFFKYITTGKPFCILKAAMSLDGKIATRTGDSQWITGECARRQVHLLRHRVACVMTGIGTVLSDDPQLTTRLPDKKGKDAVRVIVDSSARIPLSAKVLNVDSDAPAIVAVTEKAQDKKIRELERMGAKVICMPQTGNGVDLAFLMKKLGEEGLDSVLLEGGSTLNESALRQGIVDKVNFFIGPILIGGDTAKTAVGGRGVASLKDAYRLRNLCTQFFGRGIMIEGYLGTGEEAPCSQD</sequence>
<comment type="similarity">
    <text evidence="5 15">In the C-terminal section; belongs to the HTP reductase family.</text>
</comment>
<feature type="binding site" evidence="18">
    <location>
        <position position="83"/>
    </location>
    <ligand>
        <name>Zn(2+)</name>
        <dbReference type="ChEBI" id="CHEBI:29105"/>
        <note>catalytic</note>
    </ligand>
</feature>
<dbReference type="PANTHER" id="PTHR38011">
    <property type="entry name" value="DIHYDROFOLATE REDUCTASE FAMILY PROTEIN (AFU_ORTHOLOGUE AFUA_8G06820)"/>
    <property type="match status" value="1"/>
</dbReference>
<dbReference type="GO" id="GO:0008835">
    <property type="term" value="F:diaminohydroxyphosphoribosylaminopyrimidine deaminase activity"/>
    <property type="evidence" value="ECO:0007669"/>
    <property type="project" value="UniProtKB-EC"/>
</dbReference>
<name>A0A4Z0Y4M3_9FIRM</name>
<dbReference type="InterPro" id="IPR011549">
    <property type="entry name" value="RibD_C"/>
</dbReference>
<dbReference type="SUPFAM" id="SSF53597">
    <property type="entry name" value="Dihydrofolate reductase-like"/>
    <property type="match status" value="1"/>
</dbReference>
<keyword evidence="10 15" id="KW-0521">NADP</keyword>
<feature type="binding site" evidence="17">
    <location>
        <position position="169"/>
    </location>
    <ligand>
        <name>NADP(+)</name>
        <dbReference type="ChEBI" id="CHEBI:58349"/>
    </ligand>
</feature>
<dbReference type="InterPro" id="IPR050765">
    <property type="entry name" value="Riboflavin_Biosynth_HTPR"/>
</dbReference>
<evidence type="ECO:0000313" key="20">
    <source>
        <dbReference type="EMBL" id="TGJ77827.1"/>
    </source>
</evidence>
<dbReference type="GO" id="GO:0008703">
    <property type="term" value="F:5-amino-6-(5-phosphoribosylamino)uracil reductase activity"/>
    <property type="evidence" value="ECO:0007669"/>
    <property type="project" value="UniProtKB-EC"/>
</dbReference>
<evidence type="ECO:0000256" key="14">
    <source>
        <dbReference type="ARBA" id="ARBA00049886"/>
    </source>
</evidence>
<evidence type="ECO:0000256" key="13">
    <source>
        <dbReference type="ARBA" id="ARBA00049861"/>
    </source>
</evidence>
<protein>
    <recommendedName>
        <fullName evidence="15">Riboflavin biosynthesis protein RibD</fullName>
    </recommendedName>
    <domain>
        <recommendedName>
            <fullName evidence="15">Diaminohydroxyphosphoribosylaminopyrimidine deaminase</fullName>
            <shortName evidence="15">DRAP deaminase</shortName>
            <ecNumber evidence="15">3.5.4.26</ecNumber>
        </recommendedName>
        <alternativeName>
            <fullName evidence="15">Riboflavin-specific deaminase</fullName>
        </alternativeName>
    </domain>
    <domain>
        <recommendedName>
            <fullName evidence="15">5-amino-6-(5-phosphoribosylamino)uracil reductase</fullName>
            <ecNumber evidence="15">1.1.1.193</ecNumber>
        </recommendedName>
        <alternativeName>
            <fullName evidence="15">HTP reductase</fullName>
        </alternativeName>
    </domain>
</protein>
<dbReference type="PANTHER" id="PTHR38011:SF7">
    <property type="entry name" value="2,5-DIAMINO-6-RIBOSYLAMINO-4(3H)-PYRIMIDINONE 5'-PHOSPHATE REDUCTASE"/>
    <property type="match status" value="1"/>
</dbReference>
<comment type="function">
    <text evidence="1 15">Converts 2,5-diamino-6-(ribosylamino)-4(3h)-pyrimidinone 5'-phosphate into 5-amino-6-(ribosylamino)-2,4(1h,3h)-pyrimidinedione 5'-phosphate.</text>
</comment>
<dbReference type="CDD" id="cd01284">
    <property type="entry name" value="Riboflavin_deaminase-reductase"/>
    <property type="match status" value="1"/>
</dbReference>
<dbReference type="PIRSF" id="PIRSF006769">
    <property type="entry name" value="RibD"/>
    <property type="match status" value="1"/>
</dbReference>
<dbReference type="SUPFAM" id="SSF53927">
    <property type="entry name" value="Cytidine deaminase-like"/>
    <property type="match status" value="1"/>
</dbReference>
<feature type="binding site" evidence="17">
    <location>
        <position position="195"/>
    </location>
    <ligand>
        <name>NADP(+)</name>
        <dbReference type="ChEBI" id="CHEBI:58349"/>
    </ligand>
</feature>
<keyword evidence="11 15" id="KW-0560">Oxidoreductase</keyword>
<dbReference type="Pfam" id="PF00383">
    <property type="entry name" value="dCMP_cyt_deam_1"/>
    <property type="match status" value="1"/>
</dbReference>
<evidence type="ECO:0000256" key="15">
    <source>
        <dbReference type="PIRNR" id="PIRNR006769"/>
    </source>
</evidence>
<evidence type="ECO:0000256" key="1">
    <source>
        <dbReference type="ARBA" id="ARBA00002151"/>
    </source>
</evidence>
<dbReference type="RefSeq" id="WP_135656846.1">
    <property type="nucleotide sequence ID" value="NZ_JAJUFJ010000004.1"/>
</dbReference>
<evidence type="ECO:0000256" key="4">
    <source>
        <dbReference type="ARBA" id="ARBA00005259"/>
    </source>
</evidence>
<dbReference type="GO" id="GO:0009231">
    <property type="term" value="P:riboflavin biosynthetic process"/>
    <property type="evidence" value="ECO:0007669"/>
    <property type="project" value="UniProtKB-UniPathway"/>
</dbReference>
<evidence type="ECO:0000256" key="11">
    <source>
        <dbReference type="ARBA" id="ARBA00023002"/>
    </source>
</evidence>
<dbReference type="UniPathway" id="UPA00275">
    <property type="reaction ID" value="UER00401"/>
</dbReference>
<evidence type="ECO:0000256" key="7">
    <source>
        <dbReference type="ARBA" id="ARBA00022723"/>
    </source>
</evidence>
<feature type="binding site" evidence="17">
    <location>
        <position position="153"/>
    </location>
    <ligand>
        <name>NADP(+)</name>
        <dbReference type="ChEBI" id="CHEBI:58349"/>
    </ligand>
</feature>
<keyword evidence="7 15" id="KW-0479">Metal-binding</keyword>
<dbReference type="Proteomes" id="UP000297714">
    <property type="component" value="Unassembled WGS sequence"/>
</dbReference>
<reference evidence="20 21" key="1">
    <citation type="submission" date="2019-04" db="EMBL/GenBank/DDBJ databases">
        <authorList>
            <person name="Poehlein A."/>
            <person name="Bengelsdorf F.R."/>
            <person name="Duerre P."/>
            <person name="Daniel R."/>
        </authorList>
    </citation>
    <scope>NUCLEOTIDE SEQUENCE [LARGE SCALE GENOMIC DNA]</scope>
    <source>
        <strain evidence="20 21">BS-1</strain>
    </source>
</reference>